<evidence type="ECO:0000256" key="1">
    <source>
        <dbReference type="SAM" id="MobiDB-lite"/>
    </source>
</evidence>
<feature type="compositionally biased region" description="Low complexity" evidence="1">
    <location>
        <begin position="1"/>
        <end position="14"/>
    </location>
</feature>
<evidence type="ECO:0000313" key="3">
    <source>
        <dbReference type="Proteomes" id="UP000324222"/>
    </source>
</evidence>
<comment type="caution">
    <text evidence="2">The sequence shown here is derived from an EMBL/GenBank/DDBJ whole genome shotgun (WGS) entry which is preliminary data.</text>
</comment>
<dbReference type="AlphaFoldDB" id="A0A5B7I6S5"/>
<accession>A0A5B7I6S5</accession>
<sequence length="92" mass="10202">MCASASAHAWNSNSIHVDRSSSYTSCDLKHWSRQRRLPDLSSRSEQSRTHQNRGGHQIAGGGWLEIRYSRTTVGSQAGTQVHLTPKNVNPSD</sequence>
<organism evidence="2 3">
    <name type="scientific">Portunus trituberculatus</name>
    <name type="common">Swimming crab</name>
    <name type="synonym">Neptunus trituberculatus</name>
    <dbReference type="NCBI Taxonomy" id="210409"/>
    <lineage>
        <taxon>Eukaryota</taxon>
        <taxon>Metazoa</taxon>
        <taxon>Ecdysozoa</taxon>
        <taxon>Arthropoda</taxon>
        <taxon>Crustacea</taxon>
        <taxon>Multicrustacea</taxon>
        <taxon>Malacostraca</taxon>
        <taxon>Eumalacostraca</taxon>
        <taxon>Eucarida</taxon>
        <taxon>Decapoda</taxon>
        <taxon>Pleocyemata</taxon>
        <taxon>Brachyura</taxon>
        <taxon>Eubrachyura</taxon>
        <taxon>Portunoidea</taxon>
        <taxon>Portunidae</taxon>
        <taxon>Portuninae</taxon>
        <taxon>Portunus</taxon>
    </lineage>
</organism>
<keyword evidence="3" id="KW-1185">Reference proteome</keyword>
<reference evidence="2 3" key="1">
    <citation type="submission" date="2019-05" db="EMBL/GenBank/DDBJ databases">
        <title>Another draft genome of Portunus trituberculatus and its Hox gene families provides insights of decapod evolution.</title>
        <authorList>
            <person name="Jeong J.-H."/>
            <person name="Song I."/>
            <person name="Kim S."/>
            <person name="Choi T."/>
            <person name="Kim D."/>
            <person name="Ryu S."/>
            <person name="Kim W."/>
        </authorList>
    </citation>
    <scope>NUCLEOTIDE SEQUENCE [LARGE SCALE GENOMIC DNA]</scope>
    <source>
        <tissue evidence="2">Muscle</tissue>
    </source>
</reference>
<feature type="region of interest" description="Disordered" evidence="1">
    <location>
        <begin position="1"/>
        <end position="62"/>
    </location>
</feature>
<evidence type="ECO:0000313" key="2">
    <source>
        <dbReference type="EMBL" id="MPC79442.1"/>
    </source>
</evidence>
<dbReference type="Proteomes" id="UP000324222">
    <property type="component" value="Unassembled WGS sequence"/>
</dbReference>
<protein>
    <submittedName>
        <fullName evidence="2">Uncharacterized protein</fullName>
    </submittedName>
</protein>
<dbReference type="EMBL" id="VSRR010051170">
    <property type="protein sequence ID" value="MPC79442.1"/>
    <property type="molecule type" value="Genomic_DNA"/>
</dbReference>
<name>A0A5B7I6S5_PORTR</name>
<proteinExistence type="predicted"/>
<gene>
    <name evidence="2" type="ORF">E2C01_073970</name>
</gene>